<organism evidence="4 5">
    <name type="scientific">Nocardia flavorosea</name>
    <dbReference type="NCBI Taxonomy" id="53429"/>
    <lineage>
        <taxon>Bacteria</taxon>
        <taxon>Bacillati</taxon>
        <taxon>Actinomycetota</taxon>
        <taxon>Actinomycetes</taxon>
        <taxon>Mycobacteriales</taxon>
        <taxon>Nocardiaceae</taxon>
        <taxon>Nocardia</taxon>
    </lineage>
</organism>
<proteinExistence type="inferred from homology"/>
<dbReference type="Proteomes" id="UP000570678">
    <property type="component" value="Unassembled WGS sequence"/>
</dbReference>
<dbReference type="InterPro" id="IPR002347">
    <property type="entry name" value="SDR_fam"/>
</dbReference>
<dbReference type="EMBL" id="JAAXOT010000012">
    <property type="protein sequence ID" value="NKY58946.1"/>
    <property type="molecule type" value="Genomic_DNA"/>
</dbReference>
<gene>
    <name evidence="4" type="ORF">HGA15_22910</name>
</gene>
<dbReference type="PANTHER" id="PTHR45024:SF2">
    <property type="entry name" value="SCP2 DOMAIN-CONTAINING PROTEIN"/>
    <property type="match status" value="1"/>
</dbReference>
<name>A0A846YH29_9NOCA</name>
<evidence type="ECO:0000256" key="1">
    <source>
        <dbReference type="ARBA" id="ARBA00006484"/>
    </source>
</evidence>
<keyword evidence="5" id="KW-1185">Reference proteome</keyword>
<dbReference type="InterPro" id="IPR036291">
    <property type="entry name" value="NAD(P)-bd_dom_sf"/>
</dbReference>
<dbReference type="PRINTS" id="PR00080">
    <property type="entry name" value="SDRFAMILY"/>
</dbReference>
<dbReference type="PANTHER" id="PTHR45024">
    <property type="entry name" value="DEHYDROGENASES, SHORT CHAIN"/>
    <property type="match status" value="1"/>
</dbReference>
<dbReference type="SUPFAM" id="SSF51735">
    <property type="entry name" value="NAD(P)-binding Rossmann-fold domains"/>
    <property type="match status" value="1"/>
</dbReference>
<dbReference type="Gene3D" id="3.40.50.720">
    <property type="entry name" value="NAD(P)-binding Rossmann-like Domain"/>
    <property type="match status" value="1"/>
</dbReference>
<dbReference type="InterPro" id="IPR051687">
    <property type="entry name" value="Peroxisomal_Beta-Oxidation"/>
</dbReference>
<protein>
    <submittedName>
        <fullName evidence="4">SDR family NAD(P)-dependent oxidoreductase</fullName>
    </submittedName>
</protein>
<dbReference type="GO" id="GO:0016491">
    <property type="term" value="F:oxidoreductase activity"/>
    <property type="evidence" value="ECO:0007669"/>
    <property type="project" value="UniProtKB-KW"/>
</dbReference>
<comment type="caution">
    <text evidence="4">The sequence shown here is derived from an EMBL/GenBank/DDBJ whole genome shotgun (WGS) entry which is preliminary data.</text>
</comment>
<dbReference type="AlphaFoldDB" id="A0A846YH29"/>
<evidence type="ECO:0000313" key="4">
    <source>
        <dbReference type="EMBL" id="NKY58946.1"/>
    </source>
</evidence>
<evidence type="ECO:0000313" key="5">
    <source>
        <dbReference type="Proteomes" id="UP000570678"/>
    </source>
</evidence>
<evidence type="ECO:0000256" key="2">
    <source>
        <dbReference type="ARBA" id="ARBA00023002"/>
    </source>
</evidence>
<comment type="similarity">
    <text evidence="1 3">Belongs to the short-chain dehydrogenases/reductases (SDR) family.</text>
</comment>
<keyword evidence="2" id="KW-0560">Oxidoreductase</keyword>
<sequence>MVWEVPVVAADLGGRVALVTGAGRGLGEAHARELARAGATVVVNDFGVDINGDAPDFAVAERVAAAIRADGGKAVAETSDIASFAGATGAVEHTVAEFGRIDILVNNAGIIGAGSALDSITQDELERLLAVHTVGTVGAIAAALPHMRRAGFGRIINTTSEASLATDIAAGAAYAAAKSAVWGITMSASKEAGAGITVNAVSPGALTRMSEGFLLESGIPDGLDLSPVQVSRVVVALCTEEAGRFTGRVPHTAGGFVREYVLRRRDDTDLAEYLREQLLL</sequence>
<dbReference type="PRINTS" id="PR00081">
    <property type="entry name" value="GDHRDH"/>
</dbReference>
<accession>A0A846YH29</accession>
<dbReference type="Pfam" id="PF00106">
    <property type="entry name" value="adh_short"/>
    <property type="match status" value="1"/>
</dbReference>
<reference evidence="4 5" key="1">
    <citation type="submission" date="2020-04" db="EMBL/GenBank/DDBJ databases">
        <title>MicrobeNet Type strains.</title>
        <authorList>
            <person name="Nicholson A.C."/>
        </authorList>
    </citation>
    <scope>NUCLEOTIDE SEQUENCE [LARGE SCALE GENOMIC DNA]</scope>
    <source>
        <strain evidence="4 5">JCM 3332</strain>
    </source>
</reference>
<evidence type="ECO:0000256" key="3">
    <source>
        <dbReference type="RuleBase" id="RU000363"/>
    </source>
</evidence>